<organism evidence="1 2">
    <name type="scientific">Mythimna loreyi</name>
    <dbReference type="NCBI Taxonomy" id="667449"/>
    <lineage>
        <taxon>Eukaryota</taxon>
        <taxon>Metazoa</taxon>
        <taxon>Ecdysozoa</taxon>
        <taxon>Arthropoda</taxon>
        <taxon>Hexapoda</taxon>
        <taxon>Insecta</taxon>
        <taxon>Pterygota</taxon>
        <taxon>Neoptera</taxon>
        <taxon>Endopterygota</taxon>
        <taxon>Lepidoptera</taxon>
        <taxon>Glossata</taxon>
        <taxon>Ditrysia</taxon>
        <taxon>Noctuoidea</taxon>
        <taxon>Noctuidae</taxon>
        <taxon>Noctuinae</taxon>
        <taxon>Hadenini</taxon>
        <taxon>Mythimna</taxon>
    </lineage>
</organism>
<evidence type="ECO:0000313" key="2">
    <source>
        <dbReference type="Proteomes" id="UP001231649"/>
    </source>
</evidence>
<evidence type="ECO:0000313" key="1">
    <source>
        <dbReference type="EMBL" id="KAJ8733500.1"/>
    </source>
</evidence>
<gene>
    <name evidence="1" type="ORF">PYW08_001798</name>
</gene>
<proteinExistence type="predicted"/>
<dbReference type="EMBL" id="CM056787">
    <property type="protein sequence ID" value="KAJ8733500.1"/>
    <property type="molecule type" value="Genomic_DNA"/>
</dbReference>
<reference evidence="1" key="1">
    <citation type="submission" date="2023-03" db="EMBL/GenBank/DDBJ databases">
        <title>Chromosome-level genomes of two armyworms, Mythimna separata and Mythimna loreyi, provide insights into the biosynthesis and reception of sex pheromones.</title>
        <authorList>
            <person name="Zhao H."/>
        </authorList>
    </citation>
    <scope>NUCLEOTIDE SEQUENCE</scope>
    <source>
        <strain evidence="1">BeijingLab</strain>
    </source>
</reference>
<comment type="caution">
    <text evidence="1">The sequence shown here is derived from an EMBL/GenBank/DDBJ whole genome shotgun (WGS) entry which is preliminary data.</text>
</comment>
<protein>
    <submittedName>
        <fullName evidence="1">Uncharacterized protein</fullName>
    </submittedName>
</protein>
<dbReference type="Proteomes" id="UP001231649">
    <property type="component" value="Chromosome 11"/>
</dbReference>
<keyword evidence="2" id="KW-1185">Reference proteome</keyword>
<accession>A0ACC2R7Q3</accession>
<name>A0ACC2R7Q3_9NEOP</name>
<sequence length="206" mass="23340">MAKVCFSFVSVLLVVLYMNQSLVGASPMPIDGESLFDSSKEVAMPASCAGKNYCFDKGENYPEDMIEQLVYDMRSLVVDYPDLKDRFGDSDFEEPDCPSNSTESPIFYIVDTNDKVRVVVQSPKFQQIYSIRWCLNEGTITKDTQHFLKSTTLKNFNIQCVSNMMNFNFFVLSDKVHPETLNPMMESATVKGGIPVCCRCRYDAKD</sequence>